<dbReference type="Proteomes" id="UP000054350">
    <property type="component" value="Unassembled WGS sequence"/>
</dbReference>
<feature type="coiled-coil region" evidence="1">
    <location>
        <begin position="77"/>
        <end position="118"/>
    </location>
</feature>
<name>A0A0L0SGT5_ALLM3</name>
<evidence type="ECO:0000256" key="1">
    <source>
        <dbReference type="SAM" id="Coils"/>
    </source>
</evidence>
<organism evidence="2 3">
    <name type="scientific">Allomyces macrogynus (strain ATCC 38327)</name>
    <name type="common">Allomyces javanicus var. macrogynus</name>
    <dbReference type="NCBI Taxonomy" id="578462"/>
    <lineage>
        <taxon>Eukaryota</taxon>
        <taxon>Fungi</taxon>
        <taxon>Fungi incertae sedis</taxon>
        <taxon>Blastocladiomycota</taxon>
        <taxon>Blastocladiomycetes</taxon>
        <taxon>Blastocladiales</taxon>
        <taxon>Blastocladiaceae</taxon>
        <taxon>Allomyces</taxon>
    </lineage>
</organism>
<evidence type="ECO:0000313" key="2">
    <source>
        <dbReference type="EMBL" id="KNE61570.1"/>
    </source>
</evidence>
<keyword evidence="3" id="KW-1185">Reference proteome</keyword>
<dbReference type="VEuPathDB" id="FungiDB:AMAG_06386"/>
<dbReference type="AlphaFoldDB" id="A0A0L0SGT5"/>
<accession>A0A0L0SGT5</accession>
<evidence type="ECO:0000313" key="3">
    <source>
        <dbReference type="Proteomes" id="UP000054350"/>
    </source>
</evidence>
<keyword evidence="1" id="KW-0175">Coiled coil</keyword>
<proteinExistence type="predicted"/>
<reference evidence="2 3" key="2">
    <citation type="submission" date="2009-11" db="EMBL/GenBank/DDBJ databases">
        <title>The Genome Sequence of Allomyces macrogynus strain ATCC 38327.</title>
        <authorList>
            <consortium name="The Broad Institute Genome Sequencing Platform"/>
            <person name="Russ C."/>
            <person name="Cuomo C."/>
            <person name="Shea T."/>
            <person name="Young S.K."/>
            <person name="Zeng Q."/>
            <person name="Koehrsen M."/>
            <person name="Haas B."/>
            <person name="Borodovsky M."/>
            <person name="Guigo R."/>
            <person name="Alvarado L."/>
            <person name="Berlin A."/>
            <person name="Borenstein D."/>
            <person name="Chen Z."/>
            <person name="Engels R."/>
            <person name="Freedman E."/>
            <person name="Gellesch M."/>
            <person name="Goldberg J."/>
            <person name="Griggs A."/>
            <person name="Gujja S."/>
            <person name="Heiman D."/>
            <person name="Hepburn T."/>
            <person name="Howarth C."/>
            <person name="Jen D."/>
            <person name="Larson L."/>
            <person name="Lewis B."/>
            <person name="Mehta T."/>
            <person name="Park D."/>
            <person name="Pearson M."/>
            <person name="Roberts A."/>
            <person name="Saif S."/>
            <person name="Shenoy N."/>
            <person name="Sisk P."/>
            <person name="Stolte C."/>
            <person name="Sykes S."/>
            <person name="Walk T."/>
            <person name="White J."/>
            <person name="Yandava C."/>
            <person name="Burger G."/>
            <person name="Gray M.W."/>
            <person name="Holland P.W.H."/>
            <person name="King N."/>
            <person name="Lang F.B.F."/>
            <person name="Roger A.J."/>
            <person name="Ruiz-Trillo I."/>
            <person name="Lander E."/>
            <person name="Nusbaum C."/>
        </authorList>
    </citation>
    <scope>NUCLEOTIDE SEQUENCE [LARGE SCALE GENOMIC DNA]</scope>
    <source>
        <strain evidence="2 3">ATCC 38327</strain>
    </source>
</reference>
<dbReference type="EMBL" id="GG745338">
    <property type="protein sequence ID" value="KNE61570.1"/>
    <property type="molecule type" value="Genomic_DNA"/>
</dbReference>
<dbReference type="OrthoDB" id="10459497at2759"/>
<reference evidence="2 3" key="1">
    <citation type="submission" date="2009-11" db="EMBL/GenBank/DDBJ databases">
        <title>Annotation of Allomyces macrogynus ATCC 38327.</title>
        <authorList>
            <consortium name="The Broad Institute Genome Sequencing Platform"/>
            <person name="Russ C."/>
            <person name="Cuomo C."/>
            <person name="Burger G."/>
            <person name="Gray M.W."/>
            <person name="Holland P.W.H."/>
            <person name="King N."/>
            <person name="Lang F.B.F."/>
            <person name="Roger A.J."/>
            <person name="Ruiz-Trillo I."/>
            <person name="Young S.K."/>
            <person name="Zeng Q."/>
            <person name="Gargeya S."/>
            <person name="Fitzgerald M."/>
            <person name="Haas B."/>
            <person name="Abouelleil A."/>
            <person name="Alvarado L."/>
            <person name="Arachchi H.M."/>
            <person name="Berlin A."/>
            <person name="Chapman S.B."/>
            <person name="Gearin G."/>
            <person name="Goldberg J."/>
            <person name="Griggs A."/>
            <person name="Gujja S."/>
            <person name="Hansen M."/>
            <person name="Heiman D."/>
            <person name="Howarth C."/>
            <person name="Larimer J."/>
            <person name="Lui A."/>
            <person name="MacDonald P.J.P."/>
            <person name="McCowen C."/>
            <person name="Montmayeur A."/>
            <person name="Murphy C."/>
            <person name="Neiman D."/>
            <person name="Pearson M."/>
            <person name="Priest M."/>
            <person name="Roberts A."/>
            <person name="Saif S."/>
            <person name="Shea T."/>
            <person name="Sisk P."/>
            <person name="Stolte C."/>
            <person name="Sykes S."/>
            <person name="Wortman J."/>
            <person name="Nusbaum C."/>
            <person name="Birren B."/>
        </authorList>
    </citation>
    <scope>NUCLEOTIDE SEQUENCE [LARGE SCALE GENOMIC DNA]</scope>
    <source>
        <strain evidence="2 3">ATCC 38327</strain>
    </source>
</reference>
<protein>
    <submittedName>
        <fullName evidence="2">Uncharacterized protein</fullName>
    </submittedName>
</protein>
<gene>
    <name evidence="2" type="ORF">AMAG_06386</name>
</gene>
<sequence length="242" mass="27182">MAPPFFAITDKVFAETQQNMIDREFGRATTIHGPGDAVWVQPPPNEMFQVRTLAMTMAHASEILTDYGASMDKMARIDALQQEFDATKQQKEAEKRELDATKQELDAATQRTDALVLQVQQLQNPLPDATGRFLVRPRHGDYIAKADDGRLGVADLSAFQQTMVSERVIMKELAEIRVQLHTTLPKLAPFPHQGKKAAVQVWIWNIKNMLHDANLDRLLDLEPVAWAALFLKLGINEELANA</sequence>